<dbReference type="Pfam" id="PF09335">
    <property type="entry name" value="VTT_dom"/>
    <property type="match status" value="1"/>
</dbReference>
<dbReference type="AlphaFoldDB" id="A0A432XJU3"/>
<dbReference type="PANTHER" id="PTHR42709:SF4">
    <property type="entry name" value="INNER MEMBRANE PROTEIN YQAA"/>
    <property type="match status" value="1"/>
</dbReference>
<dbReference type="GO" id="GO:0005886">
    <property type="term" value="C:plasma membrane"/>
    <property type="evidence" value="ECO:0007669"/>
    <property type="project" value="UniProtKB-ARBA"/>
</dbReference>
<organism evidence="3 4">
    <name type="scientific">Pseudidiomarina donghaiensis</name>
    <dbReference type="NCBI Taxonomy" id="519452"/>
    <lineage>
        <taxon>Bacteria</taxon>
        <taxon>Pseudomonadati</taxon>
        <taxon>Pseudomonadota</taxon>
        <taxon>Gammaproteobacteria</taxon>
        <taxon>Alteromonadales</taxon>
        <taxon>Idiomarinaceae</taxon>
        <taxon>Pseudidiomarina</taxon>
    </lineage>
</organism>
<dbReference type="Proteomes" id="UP000286985">
    <property type="component" value="Unassembled WGS sequence"/>
</dbReference>
<proteinExistence type="predicted"/>
<dbReference type="OrthoDB" id="9814483at2"/>
<feature type="transmembrane region" description="Helical" evidence="1">
    <location>
        <begin position="115"/>
        <end position="138"/>
    </location>
</feature>
<dbReference type="PANTHER" id="PTHR42709">
    <property type="entry name" value="ALKALINE PHOSPHATASE LIKE PROTEIN"/>
    <property type="match status" value="1"/>
</dbReference>
<dbReference type="STRING" id="519452.SAMN04488139_0178"/>
<keyword evidence="1" id="KW-0812">Transmembrane</keyword>
<feature type="domain" description="VTT" evidence="2">
    <location>
        <begin position="36"/>
        <end position="133"/>
    </location>
</feature>
<evidence type="ECO:0000313" key="4">
    <source>
        <dbReference type="Proteomes" id="UP000286985"/>
    </source>
</evidence>
<accession>A0A432XJU3</accession>
<evidence type="ECO:0000313" key="3">
    <source>
        <dbReference type="EMBL" id="RUO48980.1"/>
    </source>
</evidence>
<evidence type="ECO:0000256" key="1">
    <source>
        <dbReference type="SAM" id="Phobius"/>
    </source>
</evidence>
<name>A0A432XJU3_9GAMM</name>
<keyword evidence="1" id="KW-1133">Transmembrane helix</keyword>
<dbReference type="InterPro" id="IPR051311">
    <property type="entry name" value="DedA_domain"/>
</dbReference>
<feature type="transmembrane region" description="Helical" evidence="1">
    <location>
        <begin position="89"/>
        <end position="109"/>
    </location>
</feature>
<dbReference type="InterPro" id="IPR032816">
    <property type="entry name" value="VTT_dom"/>
</dbReference>
<protein>
    <submittedName>
        <fullName evidence="3">DedA family protein</fullName>
    </submittedName>
</protein>
<keyword evidence="4" id="KW-1185">Reference proteome</keyword>
<dbReference type="EMBL" id="PIPU01000001">
    <property type="protein sequence ID" value="RUO48980.1"/>
    <property type="molecule type" value="Genomic_DNA"/>
</dbReference>
<comment type="caution">
    <text evidence="3">The sequence shown here is derived from an EMBL/GenBank/DDBJ whole genome shotgun (WGS) entry which is preliminary data.</text>
</comment>
<gene>
    <name evidence="3" type="ORF">CWE24_00225</name>
</gene>
<reference evidence="4" key="1">
    <citation type="journal article" date="2018" name="Front. Microbiol.">
        <title>Genome-Based Analysis Reveals the Taxonomy and Diversity of the Family Idiomarinaceae.</title>
        <authorList>
            <person name="Liu Y."/>
            <person name="Lai Q."/>
            <person name="Shao Z."/>
        </authorList>
    </citation>
    <scope>NUCLEOTIDE SEQUENCE [LARGE SCALE GENOMIC DNA]</scope>
    <source>
        <strain evidence="4">908033</strain>
    </source>
</reference>
<evidence type="ECO:0000259" key="2">
    <source>
        <dbReference type="Pfam" id="PF09335"/>
    </source>
</evidence>
<sequence length="141" mass="15516">MVYLSLFFAALLSATLLPGSSEVLLVALKLDGHQGVSLWLVATLGNTLGSCVNYALGRYALHWQHKRWFPVTPKQLNKGQQWFAKYGKWSLLLAWMPIIGDPITLFAGIMRLRFAVFLVLTAIGKAARYAILLGLLGVTVG</sequence>
<keyword evidence="1" id="KW-0472">Membrane</keyword>
<feature type="transmembrane region" description="Helical" evidence="1">
    <location>
        <begin position="37"/>
        <end position="57"/>
    </location>
</feature>
<dbReference type="RefSeq" id="WP_092836315.1">
    <property type="nucleotide sequence ID" value="NZ_FPCF01000001.1"/>
</dbReference>